<dbReference type="FunFam" id="3.30.70.330:FF:000257">
    <property type="entry name" value="CCR4-NOT core complex subunit Not4"/>
    <property type="match status" value="1"/>
</dbReference>
<feature type="region of interest" description="Disordered" evidence="3">
    <location>
        <begin position="375"/>
        <end position="399"/>
    </location>
</feature>
<sequence length="1573" mass="167094">MAPQDQYIEEEEDTCPLCIEEFDLTDRNFRPCPCGYKVRCAFSFASRRRLPSPRPRNPVTNLTVVTACRRPYDEKTIQYKIVSPEEAADFARNIQKNQKKRAQEQKQKEAQKREVEKESRKNLIGVRVVQKNLVYVTGVAPGGREDELLKTLRRPEYFGQYGVIQKISISNRKSPDGQHHSLGVYVTFEKNEDASRCIQAVHGSVNGDRVLKAQYGTTKYCSAWLKFEKCNNPSCMFLHEKADEENSYSRQDLSSMNSILSQTQRSPSAGGPSSARAVSRQIPSQPTPPPLAAQPLQRSSSREGTDTTVDSSALPSSASWARNPQRSRRGSHATTGTASSPAVSTSLPATNEAAEQGSLPATNEAVEQGSLAATNEAAEQGSLPATNEAAEPGGEDFSLPAGIVFPDRCTRDEVRFVSIALQSKRPSIKDIYKTLAKSMEMSRHSNFPPEKRHGPEYRPMYDTHGADRRRGMREENQAARVGVGVELGENQVASEGEPEIGGGSLALGGEPEERDMGGDGHGFEQRQAQPPIQRGSTDGVLGGALTGSGYGLGPSGNLNRSMTPQQLAMRGQSAYGDQMPPGISSQNTMFQGAGHNRQSSRYSFANENSNSATTVRLAGNSRAMAQQSSMMPNYQTNQYYSGAVAGPPPGLKSTGTPPSMYNQFGAAGMGGPPRESSTELLQNVAGRNRGGGSQPHDAGKREYMISSYQNHQYPPSSTSTPAPAAGLMASLYGTPGAFQDFGSKQKKKGKKHRHANTSSSGGSGLVDLVDPSILQARMQHQSQSNAGVGQGLFGSQSQADDELAFDPEARSYVDQLVDDPPNMVTAAGVTTPTTAGPSIPPGFASFYGHAEPLSRASPSPTPTRPIGVTPAVPRIPPQGFDRRVVSQGQTAQKSASATASETQQKGKFAASNSGAPTLSLAEPVQGRHRAGLSAEEFPTLAPAAAFRKQTTSPAILTMPSPFVAPGTKKQDKGKAPERPPQKAAEKAPQATPGTSVPPSKPTGKKAGSATPKAANRGSSADPDDVVKGNTSARSSAQPALPVQQSAPRAIRVIPATKADISSQPSPVLSVAAKTAAGFQRPDTPGSEMVSDTASMVSASVDASRAGSPPPARVGTAAVRASTKSSQRKERKKAMKEETKIIVETPKSEPEEHAPIVGRKKKQKKEKPPKAPIAQTQEESSLPTIGKGDEPTSVAGNEMATSTKTPDEADTKAKNRGQKKLAKAKAKEKESQPEPPAETLQQEPAPAAMEPEPESQSPEQDRPNFPLGHIFSAIRDRLWRGPLGGLQMLRTVQGEGRGNGPPRQDHGGSSGPANKSGYCKDCACKCGEISENDLAMLRAGKPVRKQFHSDGSRMMITPNGDCVRSLTPEEEDAFLELQAAIAETADNPGVFVAPRHQPGSGAFSLIKGRAVPNGRPNIFPATSQPQSQDPIGKMQREDALSYINQYVLPRLNLGASNMGFPKGASPARDSAAASLNSLAPYFYGPDAAAGVGIYSAPEGARAMQDFTGGAGFVPHGEDGPKIPGGSSSFGGMPLMSVEDAEMALAAARKETEKLEKGLNAVIKRNRRLLLGSGN</sequence>
<feature type="region of interest" description="Disordered" evidence="3">
    <location>
        <begin position="260"/>
        <end position="358"/>
    </location>
</feature>
<dbReference type="PANTHER" id="PTHR12603:SF0">
    <property type="entry name" value="CCR4-NOT TRANSCRIPTION COMPLEX SUBUNIT 4"/>
    <property type="match status" value="1"/>
</dbReference>
<name>A0A2U3E051_PURLI</name>
<dbReference type="Pfam" id="PF00076">
    <property type="entry name" value="RRM_1"/>
    <property type="match status" value="1"/>
</dbReference>
<dbReference type="GO" id="GO:0016567">
    <property type="term" value="P:protein ubiquitination"/>
    <property type="evidence" value="ECO:0007669"/>
    <property type="project" value="TreeGrafter"/>
</dbReference>
<dbReference type="InterPro" id="IPR035979">
    <property type="entry name" value="RBD_domain_sf"/>
</dbReference>
<dbReference type="InterPro" id="IPR000504">
    <property type="entry name" value="RRM_dom"/>
</dbReference>
<feature type="compositionally biased region" description="Polar residues" evidence="3">
    <location>
        <begin position="306"/>
        <end position="324"/>
    </location>
</feature>
<feature type="region of interest" description="Disordered" evidence="3">
    <location>
        <begin position="850"/>
        <end position="935"/>
    </location>
</feature>
<comment type="caution">
    <text evidence="5">The sequence shown here is derived from an EMBL/GenBank/DDBJ whole genome shotgun (WGS) entry which is preliminary data.</text>
</comment>
<dbReference type="SUPFAM" id="SSF57850">
    <property type="entry name" value="RING/U-box"/>
    <property type="match status" value="1"/>
</dbReference>
<evidence type="ECO:0000313" key="5">
    <source>
        <dbReference type="EMBL" id="PWI67864.1"/>
    </source>
</evidence>
<dbReference type="InterPro" id="IPR012677">
    <property type="entry name" value="Nucleotide-bd_a/b_plait_sf"/>
</dbReference>
<evidence type="ECO:0000259" key="4">
    <source>
        <dbReference type="PROSITE" id="PS50102"/>
    </source>
</evidence>
<organism evidence="5 6">
    <name type="scientific">Purpureocillium lilacinum</name>
    <name type="common">Paecilomyces lilacinus</name>
    <dbReference type="NCBI Taxonomy" id="33203"/>
    <lineage>
        <taxon>Eukaryota</taxon>
        <taxon>Fungi</taxon>
        <taxon>Dikarya</taxon>
        <taxon>Ascomycota</taxon>
        <taxon>Pezizomycotina</taxon>
        <taxon>Sordariomycetes</taxon>
        <taxon>Hypocreomycetidae</taxon>
        <taxon>Hypocreales</taxon>
        <taxon>Ophiocordycipitaceae</taxon>
        <taxon>Purpureocillium</taxon>
    </lineage>
</organism>
<feature type="region of interest" description="Disordered" evidence="3">
    <location>
        <begin position="493"/>
        <end position="518"/>
    </location>
</feature>
<feature type="compositionally biased region" description="Basic residues" evidence="3">
    <location>
        <begin position="1157"/>
        <end position="1166"/>
    </location>
</feature>
<feature type="compositionally biased region" description="Low complexity" evidence="3">
    <location>
        <begin position="265"/>
        <end position="284"/>
    </location>
</feature>
<dbReference type="Pfam" id="PF14570">
    <property type="entry name" value="zf-RING_4"/>
    <property type="match status" value="1"/>
</dbReference>
<feature type="compositionally biased region" description="Low complexity" evidence="3">
    <location>
        <begin position="1236"/>
        <end position="1257"/>
    </location>
</feature>
<proteinExistence type="predicted"/>
<feature type="compositionally biased region" description="Polar residues" evidence="3">
    <location>
        <begin position="1028"/>
        <end position="1046"/>
    </location>
</feature>
<evidence type="ECO:0000256" key="1">
    <source>
        <dbReference type="PROSITE-ProRule" id="PRU00176"/>
    </source>
</evidence>
<dbReference type="Proteomes" id="UP000245956">
    <property type="component" value="Unassembled WGS sequence"/>
</dbReference>
<feature type="region of interest" description="Disordered" evidence="3">
    <location>
        <begin position="1291"/>
        <end position="1313"/>
    </location>
</feature>
<feature type="domain" description="RRM" evidence="4">
    <location>
        <begin position="132"/>
        <end position="218"/>
    </location>
</feature>
<dbReference type="GO" id="GO:0004842">
    <property type="term" value="F:ubiquitin-protein transferase activity"/>
    <property type="evidence" value="ECO:0007669"/>
    <property type="project" value="InterPro"/>
</dbReference>
<accession>A0A2U3E051</accession>
<feature type="coiled-coil region" evidence="2">
    <location>
        <begin position="1536"/>
        <end position="1563"/>
    </location>
</feature>
<dbReference type="PANTHER" id="PTHR12603">
    <property type="entry name" value="CCR4-NOT TRANSCRIPTION COMPLEX RELATED"/>
    <property type="match status" value="1"/>
</dbReference>
<dbReference type="SUPFAM" id="SSF54928">
    <property type="entry name" value="RNA-binding domain, RBD"/>
    <property type="match status" value="1"/>
</dbReference>
<dbReference type="GO" id="GO:0030014">
    <property type="term" value="C:CCR4-NOT complex"/>
    <property type="evidence" value="ECO:0007669"/>
    <property type="project" value="InterPro"/>
</dbReference>
<feature type="compositionally biased region" description="Polar residues" evidence="3">
    <location>
        <begin position="1173"/>
        <end position="1182"/>
    </location>
</feature>
<feature type="compositionally biased region" description="Polar residues" evidence="3">
    <location>
        <begin position="332"/>
        <end position="349"/>
    </location>
</feature>
<evidence type="ECO:0000313" key="6">
    <source>
        <dbReference type="Proteomes" id="UP000245956"/>
    </source>
</evidence>
<gene>
    <name evidence="5" type="ORF">PCL_02785</name>
</gene>
<dbReference type="GO" id="GO:0003723">
    <property type="term" value="F:RNA binding"/>
    <property type="evidence" value="ECO:0007669"/>
    <property type="project" value="UniProtKB-UniRule"/>
</dbReference>
<dbReference type="InterPro" id="IPR034261">
    <property type="entry name" value="CNOT4_RRM"/>
</dbReference>
<feature type="region of interest" description="Disordered" evidence="3">
    <location>
        <begin position="1077"/>
        <end position="1266"/>
    </location>
</feature>
<feature type="region of interest" description="Disordered" evidence="3">
    <location>
        <begin position="96"/>
        <end position="117"/>
    </location>
</feature>
<feature type="region of interest" description="Disordered" evidence="3">
    <location>
        <begin position="739"/>
        <end position="766"/>
    </location>
</feature>
<keyword evidence="1" id="KW-0694">RNA-binding</keyword>
<feature type="compositionally biased region" description="Basic and acidic residues" evidence="3">
    <location>
        <begin position="968"/>
        <end position="985"/>
    </location>
</feature>
<feature type="compositionally biased region" description="Basic residues" evidence="3">
    <location>
        <begin position="744"/>
        <end position="755"/>
    </location>
</feature>
<feature type="region of interest" description="Disordered" evidence="3">
    <location>
        <begin position="951"/>
        <end position="1047"/>
    </location>
</feature>
<dbReference type="InterPro" id="IPR003954">
    <property type="entry name" value="RRM_euk-type"/>
</dbReference>
<evidence type="ECO:0000256" key="3">
    <source>
        <dbReference type="SAM" id="MobiDB-lite"/>
    </source>
</evidence>
<dbReference type="Gene3D" id="3.30.40.10">
    <property type="entry name" value="Zinc/RING finger domain, C3HC4 (zinc finger)"/>
    <property type="match status" value="1"/>
</dbReference>
<dbReference type="PROSITE" id="PS50102">
    <property type="entry name" value="RRM"/>
    <property type="match status" value="1"/>
</dbReference>
<keyword evidence="2" id="KW-0175">Coiled coil</keyword>
<feature type="compositionally biased region" description="Basic and acidic residues" evidence="3">
    <location>
        <begin position="1134"/>
        <end position="1153"/>
    </location>
</feature>
<dbReference type="EMBL" id="LCWV01000017">
    <property type="protein sequence ID" value="PWI67864.1"/>
    <property type="molecule type" value="Genomic_DNA"/>
</dbReference>
<dbReference type="CDD" id="cd12438">
    <property type="entry name" value="RRM_CNOT4"/>
    <property type="match status" value="1"/>
</dbReference>
<feature type="compositionally biased region" description="Basic and acidic residues" evidence="3">
    <location>
        <begin position="101"/>
        <end position="117"/>
    </location>
</feature>
<dbReference type="InterPro" id="IPR039780">
    <property type="entry name" value="Mot2"/>
</dbReference>
<reference evidence="5 6" key="1">
    <citation type="journal article" date="2016" name="Front. Microbiol.">
        <title>Genome and transcriptome sequences reveal the specific parasitism of the nematophagous Purpureocillium lilacinum 36-1.</title>
        <authorList>
            <person name="Xie J."/>
            <person name="Li S."/>
            <person name="Mo C."/>
            <person name="Xiao X."/>
            <person name="Peng D."/>
            <person name="Wang G."/>
            <person name="Xiao Y."/>
        </authorList>
    </citation>
    <scope>NUCLEOTIDE SEQUENCE [LARGE SCALE GENOMIC DNA]</scope>
    <source>
        <strain evidence="5 6">36-1</strain>
    </source>
</reference>
<feature type="compositionally biased region" description="Basic residues" evidence="3">
    <location>
        <begin position="1213"/>
        <end position="1223"/>
    </location>
</feature>
<protein>
    <recommendedName>
        <fullName evidence="4">RRM domain-containing protein</fullName>
    </recommendedName>
</protein>
<dbReference type="InterPro" id="IPR013083">
    <property type="entry name" value="Znf_RING/FYVE/PHD"/>
</dbReference>
<evidence type="ECO:0000256" key="2">
    <source>
        <dbReference type="SAM" id="Coils"/>
    </source>
</evidence>
<dbReference type="Gene3D" id="3.30.70.330">
    <property type="match status" value="1"/>
</dbReference>
<dbReference type="SMART" id="SM00361">
    <property type="entry name" value="RRM_1"/>
    <property type="match status" value="1"/>
</dbReference>
<feature type="compositionally biased region" description="Low complexity" evidence="3">
    <location>
        <begin position="886"/>
        <end position="903"/>
    </location>
</feature>